<dbReference type="SMART" id="SM00364">
    <property type="entry name" value="LRR_BAC"/>
    <property type="match status" value="2"/>
</dbReference>
<dbReference type="Gene3D" id="3.80.10.10">
    <property type="entry name" value="Ribonuclease Inhibitor"/>
    <property type="match status" value="1"/>
</dbReference>
<evidence type="ECO:0000256" key="11">
    <source>
        <dbReference type="SAM" id="SignalP"/>
    </source>
</evidence>
<accession>A0A8D2L0D5</accession>
<reference evidence="13" key="1">
    <citation type="submission" date="2025-08" db="UniProtKB">
        <authorList>
            <consortium name="Ensembl"/>
        </authorList>
    </citation>
    <scope>IDENTIFICATION</scope>
</reference>
<keyword evidence="3" id="KW-0964">Secreted</keyword>
<keyword evidence="4" id="KW-0272">Extracellular matrix</keyword>
<evidence type="ECO:0000256" key="8">
    <source>
        <dbReference type="ARBA" id="ARBA00023157"/>
    </source>
</evidence>
<dbReference type="InterPro" id="IPR032675">
    <property type="entry name" value="LRR_dom_sf"/>
</dbReference>
<feature type="chain" id="PRO_5034347727" evidence="11">
    <location>
        <begin position="28"/>
        <end position="344"/>
    </location>
</feature>
<keyword evidence="8" id="KW-1015">Disulfide bond</keyword>
<evidence type="ECO:0000256" key="4">
    <source>
        <dbReference type="ARBA" id="ARBA00022530"/>
    </source>
</evidence>
<sequence>QALGRMMQTASLVGILTALTLAPALTALPKEERGKKNKEKARVDIETYSLDLDNYDPSLENYGEVIDLSNYEEIYDYGDLSSKIEVGTLAPPPIKNSAKPLSTASAPTESPQSSPPASTAVTSKEPELFGSITDHDLPTCLICVCISNSVYCDDTDLEHIPPLPLETTYFYARFNRISRIQANDFLGLAKLKRIDLTSNFLSWVDEDSFQLLPALEELVLTENMLTSLPELPSAIVQLDAQFNMLQSAGIRPDAFRDLKNLQFLHLSDNKLDNIPVPLPEGLRSLHLQNNNIQTMQGDTFCDSEDPSHIRRALEDIRLDGNPINLSLFPSAYFCLPRLPTGHFY</sequence>
<evidence type="ECO:0000256" key="9">
    <source>
        <dbReference type="ARBA" id="ARBA00023180"/>
    </source>
</evidence>
<comment type="similarity">
    <text evidence="2">Belongs to the small leucine-rich proteoglycan (SLRP) family. SLRP class III subfamily.</text>
</comment>
<evidence type="ECO:0000256" key="2">
    <source>
        <dbReference type="ARBA" id="ARBA00006912"/>
    </source>
</evidence>
<proteinExistence type="inferred from homology"/>
<dbReference type="InterPro" id="IPR003591">
    <property type="entry name" value="Leu-rich_rpt_typical-subtyp"/>
</dbReference>
<dbReference type="GO" id="GO:0030199">
    <property type="term" value="P:collagen fibril organization"/>
    <property type="evidence" value="ECO:0007669"/>
    <property type="project" value="TreeGrafter"/>
</dbReference>
<feature type="domain" description="LRRNT" evidence="12">
    <location>
        <begin position="139"/>
        <end position="169"/>
    </location>
</feature>
<evidence type="ECO:0000313" key="14">
    <source>
        <dbReference type="Proteomes" id="UP000694545"/>
    </source>
</evidence>
<name>A0A8D2L0D5_VARKO</name>
<dbReference type="Pfam" id="PF13855">
    <property type="entry name" value="LRR_8"/>
    <property type="match status" value="1"/>
</dbReference>
<dbReference type="GO" id="GO:0061975">
    <property type="term" value="P:articular cartilage development"/>
    <property type="evidence" value="ECO:0007669"/>
    <property type="project" value="TreeGrafter"/>
</dbReference>
<dbReference type="GO" id="GO:0060348">
    <property type="term" value="P:bone development"/>
    <property type="evidence" value="ECO:0007669"/>
    <property type="project" value="TreeGrafter"/>
</dbReference>
<evidence type="ECO:0000256" key="7">
    <source>
        <dbReference type="ARBA" id="ARBA00022737"/>
    </source>
</evidence>
<dbReference type="InterPro" id="IPR043547">
    <property type="entry name" value="Mimecan/Epiphycan/Opticin"/>
</dbReference>
<dbReference type="Pfam" id="PF00560">
    <property type="entry name" value="LRR_1"/>
    <property type="match status" value="1"/>
</dbReference>
<feature type="compositionally biased region" description="Polar residues" evidence="10">
    <location>
        <begin position="99"/>
        <end position="122"/>
    </location>
</feature>
<keyword evidence="9" id="KW-0325">Glycoprotein</keyword>
<keyword evidence="7" id="KW-0677">Repeat</keyword>
<reference evidence="13" key="2">
    <citation type="submission" date="2025-09" db="UniProtKB">
        <authorList>
            <consortium name="Ensembl"/>
        </authorList>
    </citation>
    <scope>IDENTIFICATION</scope>
</reference>
<dbReference type="SMART" id="SM00013">
    <property type="entry name" value="LRRNT"/>
    <property type="match status" value="1"/>
</dbReference>
<evidence type="ECO:0000256" key="1">
    <source>
        <dbReference type="ARBA" id="ARBA00004498"/>
    </source>
</evidence>
<dbReference type="InterPro" id="IPR000372">
    <property type="entry name" value="LRRNT"/>
</dbReference>
<dbReference type="Ensembl" id="ENSVKKT00000015234.1">
    <property type="protein sequence ID" value="ENSVKKP00000014876.1"/>
    <property type="gene ID" value="ENSVKKG00000010218.1"/>
</dbReference>
<evidence type="ECO:0000256" key="6">
    <source>
        <dbReference type="ARBA" id="ARBA00022729"/>
    </source>
</evidence>
<evidence type="ECO:0000256" key="5">
    <source>
        <dbReference type="ARBA" id="ARBA00022614"/>
    </source>
</evidence>
<feature type="signal peptide" evidence="11">
    <location>
        <begin position="1"/>
        <end position="27"/>
    </location>
</feature>
<comment type="subcellular location">
    <subcellularLocation>
        <location evidence="1">Secreted</location>
        <location evidence="1">Extracellular space</location>
        <location evidence="1">Extracellular matrix</location>
    </subcellularLocation>
</comment>
<feature type="region of interest" description="Disordered" evidence="10">
    <location>
        <begin position="95"/>
        <end position="123"/>
    </location>
</feature>
<dbReference type="InterPro" id="IPR001611">
    <property type="entry name" value="Leu-rich_rpt"/>
</dbReference>
<dbReference type="SUPFAM" id="SSF52058">
    <property type="entry name" value="L domain-like"/>
    <property type="match status" value="1"/>
</dbReference>
<dbReference type="PANTHER" id="PTHR46269">
    <property type="entry name" value="EPIPHYCAN-RELATED"/>
    <property type="match status" value="1"/>
</dbReference>
<dbReference type="PROSITE" id="PS51450">
    <property type="entry name" value="LRR"/>
    <property type="match status" value="1"/>
</dbReference>
<organism evidence="13 14">
    <name type="scientific">Varanus komodoensis</name>
    <name type="common">Komodo dragon</name>
    <dbReference type="NCBI Taxonomy" id="61221"/>
    <lineage>
        <taxon>Eukaryota</taxon>
        <taxon>Metazoa</taxon>
        <taxon>Chordata</taxon>
        <taxon>Craniata</taxon>
        <taxon>Vertebrata</taxon>
        <taxon>Euteleostomi</taxon>
        <taxon>Lepidosauria</taxon>
        <taxon>Squamata</taxon>
        <taxon>Bifurcata</taxon>
        <taxon>Unidentata</taxon>
        <taxon>Episquamata</taxon>
        <taxon>Toxicofera</taxon>
        <taxon>Anguimorpha</taxon>
        <taxon>Paleoanguimorpha</taxon>
        <taxon>Varanoidea</taxon>
        <taxon>Varanidae</taxon>
        <taxon>Varanus</taxon>
    </lineage>
</organism>
<dbReference type="GO" id="GO:0005615">
    <property type="term" value="C:extracellular space"/>
    <property type="evidence" value="ECO:0007669"/>
    <property type="project" value="TreeGrafter"/>
</dbReference>
<dbReference type="AlphaFoldDB" id="A0A8D2L0D5"/>
<dbReference type="SMART" id="SM00369">
    <property type="entry name" value="LRR_TYP"/>
    <property type="match status" value="4"/>
</dbReference>
<dbReference type="GO" id="GO:0031012">
    <property type="term" value="C:extracellular matrix"/>
    <property type="evidence" value="ECO:0007669"/>
    <property type="project" value="TreeGrafter"/>
</dbReference>
<keyword evidence="6 11" id="KW-0732">Signal</keyword>
<keyword evidence="5" id="KW-0433">Leucine-rich repeat</keyword>
<dbReference type="PANTHER" id="PTHR46269:SF4">
    <property type="entry name" value="OPTICIN"/>
    <property type="match status" value="1"/>
</dbReference>
<protein>
    <submittedName>
        <fullName evidence="13">Opticin</fullName>
    </submittedName>
</protein>
<evidence type="ECO:0000256" key="3">
    <source>
        <dbReference type="ARBA" id="ARBA00022525"/>
    </source>
</evidence>
<keyword evidence="14" id="KW-1185">Reference proteome</keyword>
<evidence type="ECO:0000313" key="13">
    <source>
        <dbReference type="Ensembl" id="ENSVKKP00000014876.1"/>
    </source>
</evidence>
<evidence type="ECO:0000259" key="12">
    <source>
        <dbReference type="SMART" id="SM00013"/>
    </source>
</evidence>
<dbReference type="Proteomes" id="UP000694545">
    <property type="component" value="Unplaced"/>
</dbReference>
<evidence type="ECO:0000256" key="10">
    <source>
        <dbReference type="SAM" id="MobiDB-lite"/>
    </source>
</evidence>